<feature type="domain" description="DUF1468" evidence="2">
    <location>
        <begin position="26"/>
        <end position="161"/>
    </location>
</feature>
<protein>
    <submittedName>
        <fullName evidence="3">Tripartite tricarboxylate transporter TctB family protein</fullName>
    </submittedName>
</protein>
<proteinExistence type="predicted"/>
<evidence type="ECO:0000256" key="1">
    <source>
        <dbReference type="SAM" id="Phobius"/>
    </source>
</evidence>
<evidence type="ECO:0000313" key="3">
    <source>
        <dbReference type="EMBL" id="KIT17575.1"/>
    </source>
</evidence>
<reference evidence="3 4" key="1">
    <citation type="submission" date="2015-02" db="EMBL/GenBank/DDBJ databases">
        <title>Genome Sequence of Jannaschia aquimarina DSM28248, a member of the Roseobacter clade.</title>
        <authorList>
            <person name="Voget S."/>
            <person name="Daniel R."/>
        </authorList>
    </citation>
    <scope>NUCLEOTIDE SEQUENCE [LARGE SCALE GENOMIC DNA]</scope>
    <source>
        <strain evidence="3 4">GSW-M26</strain>
    </source>
</reference>
<name>A0A0D1EPI8_9RHOB</name>
<dbReference type="Pfam" id="PF07331">
    <property type="entry name" value="TctB"/>
    <property type="match status" value="1"/>
</dbReference>
<dbReference type="STRING" id="935700.jaqu_07650"/>
<evidence type="ECO:0000313" key="4">
    <source>
        <dbReference type="Proteomes" id="UP000032232"/>
    </source>
</evidence>
<dbReference type="PATRIC" id="fig|935700.4.peg.806"/>
<dbReference type="Proteomes" id="UP000032232">
    <property type="component" value="Unassembled WGS sequence"/>
</dbReference>
<keyword evidence="1" id="KW-0812">Transmembrane</keyword>
<keyword evidence="1" id="KW-0472">Membrane</keyword>
<sequence>MPEPKRVRTAGERGGPVSAGLLFHGIVAALSAGLFLSVPALVGNPVTLFGAAPEGLSPDVMPRLVLAGVFVLGTLGALAEWREGGVRPGLPSVRMAITAAASFAFAAALVPFGFLLASAAIVAALGLYLGARRPMPLLLAAVVVPAFVYVAFTRGLHVALPAGPLGF</sequence>
<dbReference type="AlphaFoldDB" id="A0A0D1EPI8"/>
<keyword evidence="4" id="KW-1185">Reference proteome</keyword>
<keyword evidence="1" id="KW-1133">Transmembrane helix</keyword>
<gene>
    <name evidence="3" type="ORF">jaqu_07650</name>
</gene>
<accession>A0A0D1EPI8</accession>
<feature type="transmembrane region" description="Helical" evidence="1">
    <location>
        <begin position="21"/>
        <end position="40"/>
    </location>
</feature>
<feature type="transmembrane region" description="Helical" evidence="1">
    <location>
        <begin position="135"/>
        <end position="152"/>
    </location>
</feature>
<dbReference type="RefSeq" id="WP_052500759.1">
    <property type="nucleotide sequence ID" value="NZ_FZPF01000002.1"/>
</dbReference>
<evidence type="ECO:0000259" key="2">
    <source>
        <dbReference type="Pfam" id="PF07331"/>
    </source>
</evidence>
<dbReference type="EMBL" id="JYFE01000017">
    <property type="protein sequence ID" value="KIT17575.1"/>
    <property type="molecule type" value="Genomic_DNA"/>
</dbReference>
<dbReference type="InterPro" id="IPR009936">
    <property type="entry name" value="DUF1468"/>
</dbReference>
<comment type="caution">
    <text evidence="3">The sequence shown here is derived from an EMBL/GenBank/DDBJ whole genome shotgun (WGS) entry which is preliminary data.</text>
</comment>
<feature type="transmembrane region" description="Helical" evidence="1">
    <location>
        <begin position="100"/>
        <end position="129"/>
    </location>
</feature>
<organism evidence="3 4">
    <name type="scientific">Jannaschia aquimarina</name>
    <dbReference type="NCBI Taxonomy" id="935700"/>
    <lineage>
        <taxon>Bacteria</taxon>
        <taxon>Pseudomonadati</taxon>
        <taxon>Pseudomonadota</taxon>
        <taxon>Alphaproteobacteria</taxon>
        <taxon>Rhodobacterales</taxon>
        <taxon>Roseobacteraceae</taxon>
        <taxon>Jannaschia</taxon>
    </lineage>
</organism>
<dbReference type="OrthoDB" id="5519430at2"/>